<comment type="caution">
    <text evidence="1">The sequence shown here is derived from an EMBL/GenBank/DDBJ whole genome shotgun (WGS) entry which is preliminary data.</text>
</comment>
<dbReference type="Proteomes" id="UP000805649">
    <property type="component" value="Unassembled WGS sequence"/>
</dbReference>
<proteinExistence type="predicted"/>
<gene>
    <name evidence="1" type="ORF">CTRU02_208215</name>
</gene>
<evidence type="ECO:0000313" key="1">
    <source>
        <dbReference type="EMBL" id="KAL0936000.1"/>
    </source>
</evidence>
<organism evidence="1 2">
    <name type="scientific">Colletotrichum truncatum</name>
    <name type="common">Anthracnose fungus</name>
    <name type="synonym">Colletotrichum capsici</name>
    <dbReference type="NCBI Taxonomy" id="5467"/>
    <lineage>
        <taxon>Eukaryota</taxon>
        <taxon>Fungi</taxon>
        <taxon>Dikarya</taxon>
        <taxon>Ascomycota</taxon>
        <taxon>Pezizomycotina</taxon>
        <taxon>Sordariomycetes</taxon>
        <taxon>Hypocreomycetidae</taxon>
        <taxon>Glomerellales</taxon>
        <taxon>Glomerellaceae</taxon>
        <taxon>Colletotrichum</taxon>
        <taxon>Colletotrichum truncatum species complex</taxon>
    </lineage>
</organism>
<name>A0ACC3YVQ8_COLTU</name>
<protein>
    <submittedName>
        <fullName evidence="1">Uncharacterized protein</fullName>
    </submittedName>
</protein>
<reference evidence="1 2" key="1">
    <citation type="journal article" date="2020" name="Phytopathology">
        <title>Genome Sequence Resources of Colletotrichum truncatum, C. plurivorum, C. musicola, and C. sojae: Four Species Pathogenic to Soybean (Glycine max).</title>
        <authorList>
            <person name="Rogerio F."/>
            <person name="Boufleur T.R."/>
            <person name="Ciampi-Guillardi M."/>
            <person name="Sukno S.A."/>
            <person name="Thon M.R."/>
            <person name="Massola Junior N.S."/>
            <person name="Baroncelli R."/>
        </authorList>
    </citation>
    <scope>NUCLEOTIDE SEQUENCE [LARGE SCALE GENOMIC DNA]</scope>
    <source>
        <strain evidence="1 2">CMES1059</strain>
    </source>
</reference>
<keyword evidence="2" id="KW-1185">Reference proteome</keyword>
<accession>A0ACC3YVQ8</accession>
<sequence>MRVSVSSLLVLTLSALGKAAPVQDDVPALPNGAFTGINNADGTTTLTFVDTNEVFTFKPTAPPPLQSRNEGLNSRAAIGPTDCWRFQGALNRQGVDSGVQQFRNRLTGNSGFWLGKGKGAPYFGYNNNGVYVYFCVNTKDQWSTVVTINHLNDGTYWTDQDCGPYQAGYVQWNNSPLLFGKTISGTAVCLGS</sequence>
<dbReference type="EMBL" id="VUJX02000005">
    <property type="protein sequence ID" value="KAL0936000.1"/>
    <property type="molecule type" value="Genomic_DNA"/>
</dbReference>
<evidence type="ECO:0000313" key="2">
    <source>
        <dbReference type="Proteomes" id="UP000805649"/>
    </source>
</evidence>